<organism evidence="1 2">
    <name type="scientific">Pyrenophora tritici-repentis</name>
    <dbReference type="NCBI Taxonomy" id="45151"/>
    <lineage>
        <taxon>Eukaryota</taxon>
        <taxon>Fungi</taxon>
        <taxon>Dikarya</taxon>
        <taxon>Ascomycota</taxon>
        <taxon>Pezizomycotina</taxon>
        <taxon>Dothideomycetes</taxon>
        <taxon>Pleosporomycetidae</taxon>
        <taxon>Pleosporales</taxon>
        <taxon>Pleosporineae</taxon>
        <taxon>Pleosporaceae</taxon>
        <taxon>Pyrenophora</taxon>
    </lineage>
</organism>
<keyword evidence="2" id="KW-1185">Reference proteome</keyword>
<proteinExistence type="predicted"/>
<evidence type="ECO:0000313" key="1">
    <source>
        <dbReference type="EMBL" id="KAI1520983.1"/>
    </source>
</evidence>
<evidence type="ECO:0000313" key="2">
    <source>
        <dbReference type="Proteomes" id="UP000249757"/>
    </source>
</evidence>
<dbReference type="AlphaFoldDB" id="A0A317AFJ9"/>
<gene>
    <name evidence="1" type="ORF">Ptr86124_001351</name>
</gene>
<reference evidence="2" key="1">
    <citation type="journal article" date="2022" name="Microb. Genom.">
        <title>A global pangenome for the wheat fungal pathogen Pyrenophora tritici-repentis and prediction of effector protein structural homology.</title>
        <authorList>
            <person name="Moolhuijzen P.M."/>
            <person name="See P.T."/>
            <person name="Shi G."/>
            <person name="Powell H.R."/>
            <person name="Cockram J."/>
            <person name="Jorgensen L.N."/>
            <person name="Benslimane H."/>
            <person name="Strelkov S.E."/>
            <person name="Turner J."/>
            <person name="Liu Z."/>
            <person name="Moffat C.S."/>
        </authorList>
    </citation>
    <scope>NUCLEOTIDE SEQUENCE [LARGE SCALE GENOMIC DNA]</scope>
</reference>
<comment type="caution">
    <text evidence="1">The sequence shown here is derived from an EMBL/GenBank/DDBJ whole genome shotgun (WGS) entry which is preliminary data.</text>
</comment>
<accession>A0A317AFJ9</accession>
<dbReference type="Proteomes" id="UP000249757">
    <property type="component" value="Unassembled WGS sequence"/>
</dbReference>
<dbReference type="EMBL" id="NRDI02000001">
    <property type="protein sequence ID" value="KAI1520983.1"/>
    <property type="molecule type" value="Genomic_DNA"/>
</dbReference>
<sequence length="275" mass="31395">MDISHSDMTGPRIPEETHLTAKETSHSHVIASAQQELDLSTAFNKSLGLFSTLPAELRETIWLYSHTKPFVYSAPASETYFLPLACHSKALRIDFLQSLMRTKQAVVKSPGSLVRLIERTQRVTDSTSPVDTVHRRLSTPRHIYIDICSPPPIDLSRNLLFAPHPYIIYLEAWHTSIISLSPSSDPKVITLGLFNDSEEWRYYPDLAPMDLAPKPFGCVDEHSVSSHMFDFEKFVNRLAIALNMKTNGAFRVLLDSSEEDYRHNFFRDKIENRYV</sequence>
<name>A0A317AFJ9_9PLEO</name>
<protein>
    <submittedName>
        <fullName evidence="1">Uncharacterized protein</fullName>
    </submittedName>
</protein>